<evidence type="ECO:0000256" key="1">
    <source>
        <dbReference type="SAM" id="MobiDB-lite"/>
    </source>
</evidence>
<dbReference type="Proteomes" id="UP000324800">
    <property type="component" value="Unassembled WGS sequence"/>
</dbReference>
<dbReference type="AlphaFoldDB" id="A0A5J4VI28"/>
<protein>
    <submittedName>
        <fullName evidence="2">Uncharacterized protein</fullName>
    </submittedName>
</protein>
<proteinExistence type="predicted"/>
<gene>
    <name evidence="2" type="ORF">EZS28_022482</name>
</gene>
<name>A0A5J4VI28_9EUKA</name>
<reference evidence="2 3" key="1">
    <citation type="submission" date="2019-03" db="EMBL/GenBank/DDBJ databases">
        <title>Single cell metagenomics reveals metabolic interactions within the superorganism composed of flagellate Streblomastix strix and complex community of Bacteroidetes bacteria on its surface.</title>
        <authorList>
            <person name="Treitli S.C."/>
            <person name="Kolisko M."/>
            <person name="Husnik F."/>
            <person name="Keeling P."/>
            <person name="Hampl V."/>
        </authorList>
    </citation>
    <scope>NUCLEOTIDE SEQUENCE [LARGE SCALE GENOMIC DNA]</scope>
    <source>
        <strain evidence="2">ST1C</strain>
    </source>
</reference>
<comment type="caution">
    <text evidence="2">The sequence shown here is derived from an EMBL/GenBank/DDBJ whole genome shotgun (WGS) entry which is preliminary data.</text>
</comment>
<evidence type="ECO:0000313" key="3">
    <source>
        <dbReference type="Proteomes" id="UP000324800"/>
    </source>
</evidence>
<dbReference type="EMBL" id="SNRW01007020">
    <property type="protein sequence ID" value="KAA6381989.1"/>
    <property type="molecule type" value="Genomic_DNA"/>
</dbReference>
<sequence length="102" mass="11578">MLLTINVTTNPITQYRTVLRRPTTAERHRKSATQRRNPAPERPNLGIQVNNLNECHKPLFILLRRVHQTLPCQRAQTAGEIIQLEIKGEDCAVACPGWEDVG</sequence>
<accession>A0A5J4VI28</accession>
<evidence type="ECO:0000313" key="2">
    <source>
        <dbReference type="EMBL" id="KAA6381989.1"/>
    </source>
</evidence>
<organism evidence="2 3">
    <name type="scientific">Streblomastix strix</name>
    <dbReference type="NCBI Taxonomy" id="222440"/>
    <lineage>
        <taxon>Eukaryota</taxon>
        <taxon>Metamonada</taxon>
        <taxon>Preaxostyla</taxon>
        <taxon>Oxymonadida</taxon>
        <taxon>Streblomastigidae</taxon>
        <taxon>Streblomastix</taxon>
    </lineage>
</organism>
<feature type="region of interest" description="Disordered" evidence="1">
    <location>
        <begin position="19"/>
        <end position="45"/>
    </location>
</feature>